<accession>A0ABP9KIM9</accession>
<dbReference type="InterPro" id="IPR012349">
    <property type="entry name" value="Split_barrel_FMN-bd"/>
</dbReference>
<comment type="similarity">
    <text evidence="1">Belongs to the F420H(2)-dependent quinone reductase family.</text>
</comment>
<evidence type="ECO:0000313" key="4">
    <source>
        <dbReference type="Proteomes" id="UP001500603"/>
    </source>
</evidence>
<keyword evidence="4" id="KW-1185">Reference proteome</keyword>
<dbReference type="EMBL" id="BAABJM010000003">
    <property type="protein sequence ID" value="GAA5057976.1"/>
    <property type="molecule type" value="Genomic_DNA"/>
</dbReference>
<evidence type="ECO:0000313" key="3">
    <source>
        <dbReference type="EMBL" id="GAA5057976.1"/>
    </source>
</evidence>
<evidence type="ECO:0000256" key="2">
    <source>
        <dbReference type="ARBA" id="ARBA00049106"/>
    </source>
</evidence>
<evidence type="ECO:0000256" key="1">
    <source>
        <dbReference type="ARBA" id="ARBA00008710"/>
    </source>
</evidence>
<dbReference type="PANTHER" id="PTHR39428:SF3">
    <property type="entry name" value="DEAZAFLAVIN-DEPENDENT NITROREDUCTASE"/>
    <property type="match status" value="1"/>
</dbReference>
<comment type="caution">
    <text evidence="3">The sequence shown here is derived from an EMBL/GenBank/DDBJ whole genome shotgun (WGS) entry which is preliminary data.</text>
</comment>
<dbReference type="Pfam" id="PF04075">
    <property type="entry name" value="F420H2_quin_red"/>
    <property type="match status" value="1"/>
</dbReference>
<organism evidence="3 4">
    <name type="scientific">Nocardia callitridis</name>
    <dbReference type="NCBI Taxonomy" id="648753"/>
    <lineage>
        <taxon>Bacteria</taxon>
        <taxon>Bacillati</taxon>
        <taxon>Actinomycetota</taxon>
        <taxon>Actinomycetes</taxon>
        <taxon>Mycobacteriales</taxon>
        <taxon>Nocardiaceae</taxon>
        <taxon>Nocardia</taxon>
    </lineage>
</organism>
<dbReference type="InterPro" id="IPR004378">
    <property type="entry name" value="F420H2_quin_Rdtase"/>
</dbReference>
<dbReference type="Proteomes" id="UP001500603">
    <property type="component" value="Unassembled WGS sequence"/>
</dbReference>
<comment type="catalytic activity">
    <reaction evidence="2">
        <text>oxidized coenzyme F420-(gamma-L-Glu)(n) + a quinol + H(+) = reduced coenzyme F420-(gamma-L-Glu)(n) + a quinone</text>
        <dbReference type="Rhea" id="RHEA:39663"/>
        <dbReference type="Rhea" id="RHEA-COMP:12939"/>
        <dbReference type="Rhea" id="RHEA-COMP:14378"/>
        <dbReference type="ChEBI" id="CHEBI:15378"/>
        <dbReference type="ChEBI" id="CHEBI:24646"/>
        <dbReference type="ChEBI" id="CHEBI:132124"/>
        <dbReference type="ChEBI" id="CHEBI:133980"/>
        <dbReference type="ChEBI" id="CHEBI:139511"/>
    </reaction>
</comment>
<protein>
    <submittedName>
        <fullName evidence="3">Nitroreductase/quinone reductase family protein</fullName>
    </submittedName>
</protein>
<dbReference type="PANTHER" id="PTHR39428">
    <property type="entry name" value="F420H(2)-DEPENDENT QUINONE REDUCTASE RV1261C"/>
    <property type="match status" value="1"/>
</dbReference>
<reference evidence="4" key="1">
    <citation type="journal article" date="2019" name="Int. J. Syst. Evol. Microbiol.">
        <title>The Global Catalogue of Microorganisms (GCM) 10K type strain sequencing project: providing services to taxonomists for standard genome sequencing and annotation.</title>
        <authorList>
            <consortium name="The Broad Institute Genomics Platform"/>
            <consortium name="The Broad Institute Genome Sequencing Center for Infectious Disease"/>
            <person name="Wu L."/>
            <person name="Ma J."/>
        </authorList>
    </citation>
    <scope>NUCLEOTIDE SEQUENCE [LARGE SCALE GENOMIC DNA]</scope>
    <source>
        <strain evidence="4">JCM 18298</strain>
    </source>
</reference>
<gene>
    <name evidence="3" type="ORF">GCM10023318_36790</name>
</gene>
<dbReference type="NCBIfam" id="TIGR00026">
    <property type="entry name" value="hi_GC_TIGR00026"/>
    <property type="match status" value="1"/>
</dbReference>
<name>A0ABP9KIM9_9NOCA</name>
<dbReference type="Gene3D" id="2.30.110.10">
    <property type="entry name" value="Electron Transport, Fmn-binding Protein, Chain A"/>
    <property type="match status" value="1"/>
</dbReference>
<proteinExistence type="inferred from homology"/>
<sequence length="179" mass="20040">MVDTGPPGREPASARRSHPSWFTTAVNSVSQFLNTHGIYLGRRSTKLHVAGYRWSKGRFGAHLMGWPSARILLLDHVGAKSGTPRTSPLMYHDAGAYLAVVASKGGQPTHPAWFHNLKAHPDTTIQIGAQVRRVRARVSTDAERDALWRKCVEFYPGYEFFQRNAGNRRIPIVILDPRE</sequence>